<dbReference type="InterPro" id="IPR011701">
    <property type="entry name" value="MFS"/>
</dbReference>
<dbReference type="PANTHER" id="PTHR43124">
    <property type="entry name" value="PURINE EFFLUX PUMP PBUE"/>
    <property type="match status" value="1"/>
</dbReference>
<feature type="transmembrane region" description="Helical" evidence="7">
    <location>
        <begin position="165"/>
        <end position="191"/>
    </location>
</feature>
<dbReference type="SUPFAM" id="SSF103473">
    <property type="entry name" value="MFS general substrate transporter"/>
    <property type="match status" value="1"/>
</dbReference>
<dbReference type="PROSITE" id="PS50850">
    <property type="entry name" value="MFS"/>
    <property type="match status" value="1"/>
</dbReference>
<dbReference type="Pfam" id="PF07690">
    <property type="entry name" value="MFS_1"/>
    <property type="match status" value="1"/>
</dbReference>
<feature type="transmembrane region" description="Helical" evidence="7">
    <location>
        <begin position="14"/>
        <end position="35"/>
    </location>
</feature>
<dbReference type="RefSeq" id="WP_161244777.1">
    <property type="nucleotide sequence ID" value="NZ_BMUU01000003.1"/>
</dbReference>
<feature type="domain" description="Major facilitator superfamily (MFS) profile" evidence="8">
    <location>
        <begin position="13"/>
        <end position="394"/>
    </location>
</feature>
<keyword evidence="10" id="KW-1185">Reference proteome</keyword>
<feature type="transmembrane region" description="Helical" evidence="7">
    <location>
        <begin position="271"/>
        <end position="291"/>
    </location>
</feature>
<feature type="transmembrane region" description="Helical" evidence="7">
    <location>
        <begin position="247"/>
        <end position="264"/>
    </location>
</feature>
<dbReference type="Proteomes" id="UP000600946">
    <property type="component" value="Unassembled WGS sequence"/>
</dbReference>
<accession>A0ABQ2ZYV9</accession>
<evidence type="ECO:0000256" key="1">
    <source>
        <dbReference type="ARBA" id="ARBA00004651"/>
    </source>
</evidence>
<keyword evidence="3 7" id="KW-0812">Transmembrane</keyword>
<reference evidence="10" key="1">
    <citation type="journal article" date="2019" name="Int. J. Syst. Evol. Microbiol.">
        <title>The Global Catalogue of Microorganisms (GCM) 10K type strain sequencing project: providing services to taxonomists for standard genome sequencing and annotation.</title>
        <authorList>
            <consortium name="The Broad Institute Genomics Platform"/>
            <consortium name="The Broad Institute Genome Sequencing Center for Infectious Disease"/>
            <person name="Wu L."/>
            <person name="Ma J."/>
        </authorList>
    </citation>
    <scope>NUCLEOTIDE SEQUENCE [LARGE SCALE GENOMIC DNA]</scope>
    <source>
        <strain evidence="10">JCM 4594</strain>
    </source>
</reference>
<sequence>MSSVSSAGRVDPRVWLLALGTFATGTDLFIVSGLLPAVGRDLHLSTALAGQTSTAFAAAYAVGAPILAGLTAKFRRKPLLISVMLVFGLGNALSAFSANFTVLLISRVITGAGAALYSANASAVAARISPPEVRGRALAIVYAGMTSAIAFGVPIGNWIGELASWRWAFGLVAVLAAVTVAGIQLFLPHVPTGPGATVRERMAAIRIPQARTHLLVTAAWTAGTFTVYTYLGSILEQITGLSAGQQSWVLLLFGVGSFGGVFVGGRLADRFGSVVGLTLTITALGLWLVVLTPAIHWPLAAAIAVGIWGLVHWPSFPLLLHRALGIGGDRGDMLLALNNSAVYVGQMIAAAVGGLLANAGMLRWNPLAGAGFEVLAGIALVISVGALRGRKRPRPAEVPSNAEESSPALRG</sequence>
<evidence type="ECO:0000256" key="4">
    <source>
        <dbReference type="ARBA" id="ARBA00022989"/>
    </source>
</evidence>
<protein>
    <submittedName>
        <fullName evidence="9">MFS transporter</fullName>
    </submittedName>
</protein>
<feature type="transmembrane region" description="Helical" evidence="7">
    <location>
        <begin position="297"/>
        <end position="320"/>
    </location>
</feature>
<dbReference type="InterPro" id="IPR020846">
    <property type="entry name" value="MFS_dom"/>
</dbReference>
<keyword evidence="4 7" id="KW-1133">Transmembrane helix</keyword>
<evidence type="ECO:0000313" key="9">
    <source>
        <dbReference type="EMBL" id="GGY27324.1"/>
    </source>
</evidence>
<dbReference type="Gene3D" id="1.20.1250.20">
    <property type="entry name" value="MFS general substrate transporter like domains"/>
    <property type="match status" value="2"/>
</dbReference>
<feature type="transmembrane region" description="Helical" evidence="7">
    <location>
        <begin position="212"/>
        <end position="235"/>
    </location>
</feature>
<feature type="transmembrane region" description="Helical" evidence="7">
    <location>
        <begin position="137"/>
        <end position="159"/>
    </location>
</feature>
<dbReference type="InterPro" id="IPR050189">
    <property type="entry name" value="MFS_Efflux_Transporters"/>
</dbReference>
<proteinExistence type="predicted"/>
<feature type="transmembrane region" description="Helical" evidence="7">
    <location>
        <begin position="79"/>
        <end position="98"/>
    </location>
</feature>
<dbReference type="GeneID" id="96290100"/>
<comment type="caution">
    <text evidence="9">The sequence shown here is derived from an EMBL/GenBank/DDBJ whole genome shotgun (WGS) entry which is preliminary data.</text>
</comment>
<dbReference type="PANTHER" id="PTHR43124:SF10">
    <property type="entry name" value="PURINE EFFLUX PUMP PBUE"/>
    <property type="match status" value="1"/>
</dbReference>
<evidence type="ECO:0000256" key="3">
    <source>
        <dbReference type="ARBA" id="ARBA00022692"/>
    </source>
</evidence>
<evidence type="ECO:0000259" key="8">
    <source>
        <dbReference type="PROSITE" id="PS50850"/>
    </source>
</evidence>
<keyword evidence="2" id="KW-1003">Cell membrane</keyword>
<feature type="transmembrane region" description="Helical" evidence="7">
    <location>
        <begin position="367"/>
        <end position="387"/>
    </location>
</feature>
<evidence type="ECO:0000256" key="2">
    <source>
        <dbReference type="ARBA" id="ARBA00022475"/>
    </source>
</evidence>
<feature type="transmembrane region" description="Helical" evidence="7">
    <location>
        <begin position="55"/>
        <end position="72"/>
    </location>
</feature>
<gene>
    <name evidence="9" type="primary">araJ</name>
    <name evidence="9" type="ORF">GCM10010326_21100</name>
</gene>
<feature type="transmembrane region" description="Helical" evidence="7">
    <location>
        <begin position="341"/>
        <end position="361"/>
    </location>
</feature>
<evidence type="ECO:0000256" key="5">
    <source>
        <dbReference type="ARBA" id="ARBA00023136"/>
    </source>
</evidence>
<name>A0ABQ2ZYV9_9ACTN</name>
<feature type="transmembrane region" description="Helical" evidence="7">
    <location>
        <begin position="104"/>
        <end position="125"/>
    </location>
</feature>
<dbReference type="CDD" id="cd17324">
    <property type="entry name" value="MFS_NepI_like"/>
    <property type="match status" value="1"/>
</dbReference>
<comment type="subcellular location">
    <subcellularLocation>
        <location evidence="1">Cell membrane</location>
        <topology evidence="1">Multi-pass membrane protein</topology>
    </subcellularLocation>
</comment>
<feature type="region of interest" description="Disordered" evidence="6">
    <location>
        <begin position="391"/>
        <end position="411"/>
    </location>
</feature>
<evidence type="ECO:0000313" key="10">
    <source>
        <dbReference type="Proteomes" id="UP000600946"/>
    </source>
</evidence>
<dbReference type="InterPro" id="IPR036259">
    <property type="entry name" value="MFS_trans_sf"/>
</dbReference>
<evidence type="ECO:0000256" key="7">
    <source>
        <dbReference type="SAM" id="Phobius"/>
    </source>
</evidence>
<organism evidence="9 10">
    <name type="scientific">Streptomyces xanthochromogenes</name>
    <dbReference type="NCBI Taxonomy" id="67384"/>
    <lineage>
        <taxon>Bacteria</taxon>
        <taxon>Bacillati</taxon>
        <taxon>Actinomycetota</taxon>
        <taxon>Actinomycetes</taxon>
        <taxon>Kitasatosporales</taxon>
        <taxon>Streptomycetaceae</taxon>
        <taxon>Streptomyces</taxon>
    </lineage>
</organism>
<keyword evidence="5 7" id="KW-0472">Membrane</keyword>
<dbReference type="EMBL" id="BMUU01000003">
    <property type="protein sequence ID" value="GGY27324.1"/>
    <property type="molecule type" value="Genomic_DNA"/>
</dbReference>
<evidence type="ECO:0000256" key="6">
    <source>
        <dbReference type="SAM" id="MobiDB-lite"/>
    </source>
</evidence>